<evidence type="ECO:0000313" key="2">
    <source>
        <dbReference type="Proteomes" id="UP000000742"/>
    </source>
</evidence>
<sequence length="62" mass="6840">MMSVSIGGVQIPGVIARIVQDNKAIAEQALNEIVNKHKDEPARIVKEIQQPSPFSQFLDIKV</sequence>
<organism evidence="1 2">
    <name type="scientific">Anoxybacillus flavithermus (strain DSM 21510 / WK1)</name>
    <dbReference type="NCBI Taxonomy" id="491915"/>
    <lineage>
        <taxon>Bacteria</taxon>
        <taxon>Bacillati</taxon>
        <taxon>Bacillota</taxon>
        <taxon>Bacilli</taxon>
        <taxon>Bacillales</taxon>
        <taxon>Anoxybacillaceae</taxon>
        <taxon>Anoxybacillus</taxon>
    </lineage>
</organism>
<dbReference type="Proteomes" id="UP000000742">
    <property type="component" value="Chromosome"/>
</dbReference>
<gene>
    <name evidence="1" type="ordered locus">Aflv_2579</name>
</gene>
<reference evidence="1 2" key="1">
    <citation type="journal article" date="2008" name="Genome Biol.">
        <title>Encapsulated in silica: genome, proteome and physiology of the thermophilic bacterium Anoxybacillus flavithermus WK1.</title>
        <authorList>
            <person name="Saw J.H."/>
            <person name="Mountain B.W."/>
            <person name="Feng L."/>
            <person name="Omelchenko M.V."/>
            <person name="Hou S."/>
            <person name="Saito J.A."/>
            <person name="Stott M.B."/>
            <person name="Li D."/>
            <person name="Zhao G."/>
            <person name="Wu J."/>
            <person name="Galperin M.Y."/>
            <person name="Koonin E.V."/>
            <person name="Makarova K.S."/>
            <person name="Wolf Y.I."/>
            <person name="Rigden D.J."/>
            <person name="Dunfield P.F."/>
            <person name="Wang L."/>
            <person name="Alam M."/>
        </authorList>
    </citation>
    <scope>NUCLEOTIDE SEQUENCE [LARGE SCALE GENOMIC DNA]</scope>
    <source>
        <strain evidence="2">DSM 21510 / WK1</strain>
    </source>
</reference>
<dbReference type="STRING" id="491915.Aflv_2579"/>
<evidence type="ECO:0000313" key="1">
    <source>
        <dbReference type="EMBL" id="ACJ34932.1"/>
    </source>
</evidence>
<protein>
    <submittedName>
        <fullName evidence="1">Uncharacterized conserved protein</fullName>
    </submittedName>
</protein>
<dbReference type="HOGENOM" id="CLU_2912354_0_0_9"/>
<proteinExistence type="predicted"/>
<dbReference type="AlphaFoldDB" id="B7GKZ5"/>
<name>B7GKZ5_ANOFW</name>
<dbReference type="KEGG" id="afl:Aflv_2579"/>
<dbReference type="eggNOG" id="ENOG5032Z0R">
    <property type="taxonomic scope" value="Bacteria"/>
</dbReference>
<dbReference type="EMBL" id="CP000922">
    <property type="protein sequence ID" value="ACJ34932.1"/>
    <property type="molecule type" value="Genomic_DNA"/>
</dbReference>
<accession>B7GKZ5</accession>